<sequence>MAMTKMQMQVVDPPTPSKPCTTYETMCSHCKFHYVQLRHLAVLPEDLTYTRGTFPVIFTIHVKLDLGLDEKLVHVDHGESAVQTMRAKLLETYFVAVPIYSHYSSRTENGTTHVHQSLLFDFPWRVNGTKAWRAFVARYVSIAVFEKRHTFRPKARVMPAPEEWEVTVPGAQEEGHLCWVRLRWFLEREGVGAFI</sequence>
<dbReference type="EMBL" id="PVWQ01000022">
    <property type="protein sequence ID" value="RDW58937.1"/>
    <property type="molecule type" value="Genomic_DNA"/>
</dbReference>
<keyword evidence="2" id="KW-1185">Reference proteome</keyword>
<evidence type="ECO:0000313" key="1">
    <source>
        <dbReference type="EMBL" id="RDW58937.1"/>
    </source>
</evidence>
<protein>
    <submittedName>
        <fullName evidence="1">Uncharacterized protein</fullName>
    </submittedName>
</protein>
<name>A0A3D8QB64_9EURO</name>
<dbReference type="GeneID" id="38121513"/>
<accession>A0A3D8QB64</accession>
<evidence type="ECO:0000313" key="2">
    <source>
        <dbReference type="Proteomes" id="UP000256690"/>
    </source>
</evidence>
<reference evidence="1 2" key="1">
    <citation type="journal article" date="2018" name="IMA Fungus">
        <title>IMA Genome-F 9: Draft genome sequence of Annulohypoxylon stygium, Aspergillus mulundensis, Berkeleyomyces basicola (syn. Thielaviopsis basicola), Ceratocystis smalleyi, two Cercospora beticola strains, Coleophoma cylindrospora, Fusarium fracticaudum, Phialophora cf. hyalina, and Morchella septimelata.</title>
        <authorList>
            <person name="Wingfield B.D."/>
            <person name="Bills G.F."/>
            <person name="Dong Y."/>
            <person name="Huang W."/>
            <person name="Nel W.J."/>
            <person name="Swalarsk-Parry B.S."/>
            <person name="Vaghefi N."/>
            <person name="Wilken P.M."/>
            <person name="An Z."/>
            <person name="de Beer Z.W."/>
            <person name="De Vos L."/>
            <person name="Chen L."/>
            <person name="Duong T.A."/>
            <person name="Gao Y."/>
            <person name="Hammerbacher A."/>
            <person name="Kikkert J.R."/>
            <person name="Li Y."/>
            <person name="Li H."/>
            <person name="Li K."/>
            <person name="Li Q."/>
            <person name="Liu X."/>
            <person name="Ma X."/>
            <person name="Naidoo K."/>
            <person name="Pethybridge S.J."/>
            <person name="Sun J."/>
            <person name="Steenkamp E.T."/>
            <person name="van der Nest M.A."/>
            <person name="van Wyk S."/>
            <person name="Wingfield M.J."/>
            <person name="Xiong C."/>
            <person name="Yue Q."/>
            <person name="Zhang X."/>
        </authorList>
    </citation>
    <scope>NUCLEOTIDE SEQUENCE [LARGE SCALE GENOMIC DNA]</scope>
    <source>
        <strain evidence="1 2">DSM 5745</strain>
    </source>
</reference>
<dbReference type="RefSeq" id="XP_026598234.1">
    <property type="nucleotide sequence ID" value="XM_026753159.1"/>
</dbReference>
<dbReference type="AlphaFoldDB" id="A0A3D8QB64"/>
<dbReference type="OrthoDB" id="4432777at2759"/>
<organism evidence="1 2">
    <name type="scientific">Aspergillus mulundensis</name>
    <dbReference type="NCBI Taxonomy" id="1810919"/>
    <lineage>
        <taxon>Eukaryota</taxon>
        <taxon>Fungi</taxon>
        <taxon>Dikarya</taxon>
        <taxon>Ascomycota</taxon>
        <taxon>Pezizomycotina</taxon>
        <taxon>Eurotiomycetes</taxon>
        <taxon>Eurotiomycetidae</taxon>
        <taxon>Eurotiales</taxon>
        <taxon>Aspergillaceae</taxon>
        <taxon>Aspergillus</taxon>
        <taxon>Aspergillus subgen. Nidulantes</taxon>
    </lineage>
</organism>
<proteinExistence type="predicted"/>
<dbReference type="Proteomes" id="UP000256690">
    <property type="component" value="Unassembled WGS sequence"/>
</dbReference>
<gene>
    <name evidence="1" type="ORF">DSM5745_11143</name>
</gene>
<comment type="caution">
    <text evidence="1">The sequence shown here is derived from an EMBL/GenBank/DDBJ whole genome shotgun (WGS) entry which is preliminary data.</text>
</comment>